<accession>A0A9Q9UWP5</accession>
<gene>
    <name evidence="2" type="ORF">BJP36_39070</name>
</gene>
<sequence>MSIRYLIPDSLGALSVGELNSPRVAPLPTPDSLGALSVGELNSPRVAPLPTPDSRFPIPHT</sequence>
<organism evidence="2">
    <name type="scientific">Moorena producens (strain JHB)</name>
    <dbReference type="NCBI Taxonomy" id="1454205"/>
    <lineage>
        <taxon>Bacteria</taxon>
        <taxon>Bacillati</taxon>
        <taxon>Cyanobacteriota</taxon>
        <taxon>Cyanophyceae</taxon>
        <taxon>Coleofasciculales</taxon>
        <taxon>Coleofasciculaceae</taxon>
        <taxon>Moorena</taxon>
    </lineage>
</organism>
<reference evidence="2" key="1">
    <citation type="journal article" date="2017" name="Proc. Natl. Acad. Sci. U.S.A.">
        <title>Comparative genomics uncovers the prolific and distinctive metabolic potential of the cyanobacterial genus Moorea.</title>
        <authorList>
            <person name="Leao T."/>
            <person name="Castelao G."/>
            <person name="Korobeynikov A."/>
            <person name="Monroe E.A."/>
            <person name="Podell S."/>
            <person name="Glukhov E."/>
            <person name="Allen E.E."/>
            <person name="Gerwick W.H."/>
            <person name="Gerwick L."/>
        </authorList>
    </citation>
    <scope>NUCLEOTIDE SEQUENCE</scope>
    <source>
        <strain evidence="2">JHB</strain>
    </source>
</reference>
<protein>
    <submittedName>
        <fullName evidence="2">Uncharacterized protein</fullName>
    </submittedName>
</protein>
<reference evidence="2" key="2">
    <citation type="submission" date="2022-10" db="EMBL/GenBank/DDBJ databases">
        <authorList>
            <person name="Ngo T.-E."/>
        </authorList>
    </citation>
    <scope>NUCLEOTIDE SEQUENCE</scope>
    <source>
        <strain evidence="2">JHB</strain>
    </source>
</reference>
<evidence type="ECO:0000256" key="1">
    <source>
        <dbReference type="SAM" id="MobiDB-lite"/>
    </source>
</evidence>
<dbReference type="AlphaFoldDB" id="A0A9Q9UWP5"/>
<proteinExistence type="predicted"/>
<name>A0A9Q9UWP5_MOOP1</name>
<evidence type="ECO:0000313" key="2">
    <source>
        <dbReference type="EMBL" id="WAN70068.1"/>
    </source>
</evidence>
<feature type="region of interest" description="Disordered" evidence="1">
    <location>
        <begin position="24"/>
        <end position="61"/>
    </location>
</feature>
<dbReference type="Proteomes" id="UP000176944">
    <property type="component" value="Chromosome"/>
</dbReference>
<dbReference type="EMBL" id="CP017708">
    <property type="protein sequence ID" value="WAN70068.1"/>
    <property type="molecule type" value="Genomic_DNA"/>
</dbReference>